<organism evidence="1">
    <name type="scientific">mine drainage metagenome</name>
    <dbReference type="NCBI Taxonomy" id="410659"/>
    <lineage>
        <taxon>unclassified sequences</taxon>
        <taxon>metagenomes</taxon>
        <taxon>ecological metagenomes</taxon>
    </lineage>
</organism>
<protein>
    <submittedName>
        <fullName evidence="1">Uncharacterized protein</fullName>
    </submittedName>
</protein>
<comment type="caution">
    <text evidence="1">The sequence shown here is derived from an EMBL/GenBank/DDBJ whole genome shotgun (WGS) entry which is preliminary data.</text>
</comment>
<sequence length="60" mass="6875">MVPGVRIELTTKRYECLVLPLELTGLKAIGSKFGRMKVPNIQRTFHKIGYKINARYALKL</sequence>
<reference evidence="1" key="1">
    <citation type="submission" date="2009-10" db="EMBL/GenBank/DDBJ databases">
        <title>Diversity of trophic interactions inside an arsenic-rich microbial ecosystem.</title>
        <authorList>
            <person name="Bertin P.N."/>
            <person name="Heinrich-Salmeron A."/>
            <person name="Pelletier E."/>
            <person name="Goulhen-Chollet F."/>
            <person name="Arsene-Ploetze F."/>
            <person name="Gallien S."/>
            <person name="Calteau A."/>
            <person name="Vallenet D."/>
            <person name="Casiot C."/>
            <person name="Chane-Woon-Ming B."/>
            <person name="Giloteaux L."/>
            <person name="Barakat M."/>
            <person name="Bonnefoy V."/>
            <person name="Bruneel O."/>
            <person name="Chandler M."/>
            <person name="Cleiss J."/>
            <person name="Duran R."/>
            <person name="Elbaz-Poulichet F."/>
            <person name="Fonknechten N."/>
            <person name="Lauga B."/>
            <person name="Mornico D."/>
            <person name="Ortet P."/>
            <person name="Schaeffer C."/>
            <person name="Siguier P."/>
            <person name="Alexander Thil Smith A."/>
            <person name="Van Dorsselaer A."/>
            <person name="Weissenbach J."/>
            <person name="Medigue C."/>
            <person name="Le Paslier D."/>
        </authorList>
    </citation>
    <scope>NUCLEOTIDE SEQUENCE</scope>
</reference>
<evidence type="ECO:0000313" key="1">
    <source>
        <dbReference type="EMBL" id="CBI11819.1"/>
    </source>
</evidence>
<dbReference type="EMBL" id="CABR01000168">
    <property type="protein sequence ID" value="CBI11819.1"/>
    <property type="molecule type" value="Genomic_DNA"/>
</dbReference>
<name>E6QX45_9ZZZZ</name>
<accession>E6QX45</accession>
<proteinExistence type="predicted"/>
<gene>
    <name evidence="1" type="ORF">CARN7_2666</name>
</gene>
<dbReference type="AlphaFoldDB" id="E6QX45"/>